<feature type="region of interest" description="Disordered" evidence="2">
    <location>
        <begin position="1874"/>
        <end position="1909"/>
    </location>
</feature>
<feature type="compositionally biased region" description="Basic and acidic residues" evidence="2">
    <location>
        <begin position="7082"/>
        <end position="7100"/>
    </location>
</feature>
<feature type="region of interest" description="Disordered" evidence="2">
    <location>
        <begin position="4342"/>
        <end position="4422"/>
    </location>
</feature>
<evidence type="ECO:0000313" key="4">
    <source>
        <dbReference type="EMBL" id="PFH35553.1"/>
    </source>
</evidence>
<feature type="compositionally biased region" description="Basic and acidic residues" evidence="2">
    <location>
        <begin position="5651"/>
        <end position="5660"/>
    </location>
</feature>
<feature type="region of interest" description="Disordered" evidence="2">
    <location>
        <begin position="5920"/>
        <end position="6096"/>
    </location>
</feature>
<feature type="compositionally biased region" description="Low complexity" evidence="2">
    <location>
        <begin position="586"/>
        <end position="602"/>
    </location>
</feature>
<feature type="region of interest" description="Disordered" evidence="2">
    <location>
        <begin position="5382"/>
        <end position="5433"/>
    </location>
</feature>
<feature type="compositionally biased region" description="Low complexity" evidence="2">
    <location>
        <begin position="6215"/>
        <end position="6227"/>
    </location>
</feature>
<feature type="region of interest" description="Disordered" evidence="2">
    <location>
        <begin position="3787"/>
        <end position="4003"/>
    </location>
</feature>
<feature type="compositionally biased region" description="Basic and acidic residues" evidence="2">
    <location>
        <begin position="422"/>
        <end position="432"/>
    </location>
</feature>
<feature type="region of interest" description="Disordered" evidence="2">
    <location>
        <begin position="1330"/>
        <end position="1397"/>
    </location>
</feature>
<feature type="region of interest" description="Disordered" evidence="2">
    <location>
        <begin position="6144"/>
        <end position="6313"/>
    </location>
</feature>
<feature type="compositionally biased region" description="Pro residues" evidence="2">
    <location>
        <begin position="2068"/>
        <end position="2079"/>
    </location>
</feature>
<feature type="compositionally biased region" description="Polar residues" evidence="2">
    <location>
        <begin position="1502"/>
        <end position="1513"/>
    </location>
</feature>
<feature type="region of interest" description="Disordered" evidence="2">
    <location>
        <begin position="5602"/>
        <end position="5750"/>
    </location>
</feature>
<feature type="compositionally biased region" description="Basic and acidic residues" evidence="2">
    <location>
        <begin position="7287"/>
        <end position="7296"/>
    </location>
</feature>
<feature type="region of interest" description="Disordered" evidence="2">
    <location>
        <begin position="7448"/>
        <end position="7546"/>
    </location>
</feature>
<feature type="compositionally biased region" description="Basic and acidic residues" evidence="2">
    <location>
        <begin position="3737"/>
        <end position="3751"/>
    </location>
</feature>
<feature type="compositionally biased region" description="Low complexity" evidence="2">
    <location>
        <begin position="3984"/>
        <end position="3994"/>
    </location>
</feature>
<proteinExistence type="predicted"/>
<dbReference type="OrthoDB" id="332475at2759"/>
<feature type="compositionally biased region" description="Low complexity" evidence="2">
    <location>
        <begin position="6665"/>
        <end position="6682"/>
    </location>
</feature>
<feature type="region of interest" description="Disordered" evidence="2">
    <location>
        <begin position="5453"/>
        <end position="5590"/>
    </location>
</feature>
<evidence type="ECO:0000256" key="1">
    <source>
        <dbReference type="ARBA" id="ARBA00022581"/>
    </source>
</evidence>
<dbReference type="KEGG" id="bbes:BESB_052040"/>
<feature type="region of interest" description="Disordered" evidence="2">
    <location>
        <begin position="5088"/>
        <end position="5125"/>
    </location>
</feature>
<keyword evidence="3" id="KW-1133">Transmembrane helix</keyword>
<feature type="compositionally biased region" description="Basic and acidic residues" evidence="2">
    <location>
        <begin position="3830"/>
        <end position="3843"/>
    </location>
</feature>
<feature type="compositionally biased region" description="Low complexity" evidence="2">
    <location>
        <begin position="5665"/>
        <end position="5676"/>
    </location>
</feature>
<feature type="compositionally biased region" description="Low complexity" evidence="2">
    <location>
        <begin position="1358"/>
        <end position="1368"/>
    </location>
</feature>
<feature type="compositionally biased region" description="Basic and acidic residues" evidence="2">
    <location>
        <begin position="6228"/>
        <end position="6250"/>
    </location>
</feature>
<feature type="compositionally biased region" description="Basic residues" evidence="2">
    <location>
        <begin position="4786"/>
        <end position="4796"/>
    </location>
</feature>
<feature type="region of interest" description="Disordered" evidence="2">
    <location>
        <begin position="6507"/>
        <end position="6536"/>
    </location>
</feature>
<feature type="transmembrane region" description="Helical" evidence="3">
    <location>
        <begin position="6"/>
        <end position="29"/>
    </location>
</feature>
<feature type="compositionally biased region" description="Basic and acidic residues" evidence="2">
    <location>
        <begin position="3910"/>
        <end position="3934"/>
    </location>
</feature>
<feature type="compositionally biased region" description="Low complexity" evidence="2">
    <location>
        <begin position="5942"/>
        <end position="5965"/>
    </location>
</feature>
<feature type="compositionally biased region" description="Basic and acidic residues" evidence="2">
    <location>
        <begin position="3520"/>
        <end position="3539"/>
    </location>
</feature>
<feature type="region of interest" description="Disordered" evidence="2">
    <location>
        <begin position="1095"/>
        <end position="1127"/>
    </location>
</feature>
<feature type="compositionally biased region" description="Gly residues" evidence="2">
    <location>
        <begin position="521"/>
        <end position="532"/>
    </location>
</feature>
<feature type="compositionally biased region" description="Basic and acidic residues" evidence="2">
    <location>
        <begin position="7529"/>
        <end position="7546"/>
    </location>
</feature>
<feature type="region of interest" description="Disordered" evidence="2">
    <location>
        <begin position="4194"/>
        <end position="4234"/>
    </location>
</feature>
<feature type="compositionally biased region" description="Low complexity" evidence="2">
    <location>
        <begin position="477"/>
        <end position="490"/>
    </location>
</feature>
<feature type="compositionally biased region" description="Basic and acidic residues" evidence="2">
    <location>
        <begin position="6654"/>
        <end position="6664"/>
    </location>
</feature>
<feature type="compositionally biased region" description="Low complexity" evidence="2">
    <location>
        <begin position="433"/>
        <end position="455"/>
    </location>
</feature>
<feature type="compositionally biased region" description="Low complexity" evidence="2">
    <location>
        <begin position="6752"/>
        <end position="6762"/>
    </location>
</feature>
<evidence type="ECO:0008006" key="6">
    <source>
        <dbReference type="Google" id="ProtNLM"/>
    </source>
</evidence>
<feature type="compositionally biased region" description="Basic and acidic residues" evidence="2">
    <location>
        <begin position="2108"/>
        <end position="2118"/>
    </location>
</feature>
<feature type="compositionally biased region" description="Basic residues" evidence="2">
    <location>
        <begin position="3787"/>
        <end position="3796"/>
    </location>
</feature>
<evidence type="ECO:0000313" key="5">
    <source>
        <dbReference type="Proteomes" id="UP000224006"/>
    </source>
</evidence>
<feature type="region of interest" description="Disordered" evidence="2">
    <location>
        <begin position="5142"/>
        <end position="5179"/>
    </location>
</feature>
<feature type="region of interest" description="Disordered" evidence="2">
    <location>
        <begin position="354"/>
        <end position="490"/>
    </location>
</feature>
<feature type="region of interest" description="Disordered" evidence="2">
    <location>
        <begin position="3673"/>
        <end position="3712"/>
    </location>
</feature>
<keyword evidence="5" id="KW-1185">Reference proteome</keyword>
<feature type="compositionally biased region" description="Basic and acidic residues" evidence="2">
    <location>
        <begin position="5142"/>
        <end position="5156"/>
    </location>
</feature>
<keyword evidence="3" id="KW-0472">Membrane</keyword>
<feature type="compositionally biased region" description="Low complexity" evidence="2">
    <location>
        <begin position="1816"/>
        <end position="1837"/>
    </location>
</feature>
<keyword evidence="3" id="KW-0812">Transmembrane</keyword>
<feature type="region of interest" description="Disordered" evidence="2">
    <location>
        <begin position="1236"/>
        <end position="1300"/>
    </location>
</feature>
<feature type="compositionally biased region" description="Basic and acidic residues" evidence="2">
    <location>
        <begin position="6292"/>
        <end position="6301"/>
    </location>
</feature>
<feature type="compositionally biased region" description="Low complexity" evidence="2">
    <location>
        <begin position="2252"/>
        <end position="2265"/>
    </location>
</feature>
<feature type="region of interest" description="Disordered" evidence="2">
    <location>
        <begin position="7041"/>
        <end position="7178"/>
    </location>
</feature>
<feature type="compositionally biased region" description="Acidic residues" evidence="2">
    <location>
        <begin position="7165"/>
        <end position="7178"/>
    </location>
</feature>
<evidence type="ECO:0000256" key="2">
    <source>
        <dbReference type="SAM" id="MobiDB-lite"/>
    </source>
</evidence>
<feature type="compositionally biased region" description="Basic and acidic residues" evidence="2">
    <location>
        <begin position="5168"/>
        <end position="5178"/>
    </location>
</feature>
<feature type="region of interest" description="Disordered" evidence="2">
    <location>
        <begin position="6568"/>
        <end position="6706"/>
    </location>
</feature>
<feature type="compositionally biased region" description="Low complexity" evidence="2">
    <location>
        <begin position="6845"/>
        <end position="6894"/>
    </location>
</feature>
<feature type="region of interest" description="Disordered" evidence="2">
    <location>
        <begin position="724"/>
        <end position="749"/>
    </location>
</feature>
<feature type="compositionally biased region" description="Polar residues" evidence="2">
    <location>
        <begin position="576"/>
        <end position="585"/>
    </location>
</feature>
<feature type="compositionally biased region" description="Low complexity" evidence="2">
    <location>
        <begin position="3870"/>
        <end position="3879"/>
    </location>
</feature>
<feature type="compositionally biased region" description="Acidic residues" evidence="2">
    <location>
        <begin position="6008"/>
        <end position="6019"/>
    </location>
</feature>
<feature type="compositionally biased region" description="Basic and acidic residues" evidence="2">
    <location>
        <begin position="6920"/>
        <end position="6929"/>
    </location>
</feature>
<feature type="compositionally biased region" description="Basic and acidic residues" evidence="2">
    <location>
        <begin position="1546"/>
        <end position="1555"/>
    </location>
</feature>
<feature type="region of interest" description="Disordered" evidence="2">
    <location>
        <begin position="2172"/>
        <end position="2267"/>
    </location>
</feature>
<feature type="compositionally biased region" description="Low complexity" evidence="2">
    <location>
        <begin position="5602"/>
        <end position="5617"/>
    </location>
</feature>
<feature type="region of interest" description="Disordered" evidence="2">
    <location>
        <begin position="2863"/>
        <end position="2940"/>
    </location>
</feature>
<feature type="compositionally biased region" description="Basic and acidic residues" evidence="2">
    <location>
        <begin position="5462"/>
        <end position="5479"/>
    </location>
</feature>
<feature type="compositionally biased region" description="Basic and acidic residues" evidence="2">
    <location>
        <begin position="3962"/>
        <end position="3979"/>
    </location>
</feature>
<feature type="region of interest" description="Disordered" evidence="2">
    <location>
        <begin position="7241"/>
        <end position="7319"/>
    </location>
</feature>
<feature type="region of interest" description="Disordered" evidence="2">
    <location>
        <begin position="518"/>
        <end position="616"/>
    </location>
</feature>
<evidence type="ECO:0000256" key="3">
    <source>
        <dbReference type="SAM" id="Phobius"/>
    </source>
</evidence>
<feature type="region of interest" description="Disordered" evidence="2">
    <location>
        <begin position="6725"/>
        <end position="6783"/>
    </location>
</feature>
<sequence length="7756" mass="809516">MTLLGLFQTCLLFFSVAFLIVPFLLSLLLPSLIRRFPLSKAGKRKLLWLMHAAADSGAANGSGDVEEAPGLSQEGAPAPIARGFVSGVSSEGIHSSAADDLQAGSKDADDDEWFLTVTSVRCAGFLRFADVSLLLERRSTDGGEYRRLTEAPSRGACTGYGESYIAPTTRSQSFPRPQRSPARELATNDGGTCVSADPKSATADCSLFLPSARIDIDDVKLRLRYIPDAHPWSAARLRKNRLVSPGWKSHVVRSVNDRCRRAIELLCPQVGSPLLASLPAWIHGHIDHVRTLLCQPRADEAQSPVSDPRMQLPSCPAAGASGGDPARKNADCRWTLRLSLECSSIGLHVAVGRDGEAPSECATRSASMPHVRAASRDDVETQRSREEAKHSGGRVRTADPRTAAASTRVPSGDGREGVTSSRRVEQGRDSADSRSVSIPASSPVAASSSNAPGSPCETPSSYTQAEPDAHASREETLTLPSSQPQSPTSAAAYENSFLCSQPVRSRADGVHLLFSPKGAGRMSGGGPLGGGAADSDEARTEGKQRARRGSALEAARQGSRDGGRTGPRRAPRYASPLSQSVRRLQSASAAESPRAAPSPLSPRVRRRPSPPDASAVPPASLFQSVLVLCIVHVVARSCALRVSRFQLSILVSASYDESEEERERRKHEREEGFHLSERLAFSSPFCASSACAKRGAHRDPLVTHARSTSPATASQFAEAEEASSGGCADARPVSPSDASRTTGAWRRRAERRRVPCRALSPASLALPPASSCGVPSDLASAQPHASISACFVLAVEDLVVLPGGEFAAVFVDLAVKKRAAAHVLHPSTDFPRLLPSDVASCVNPLPRFLATAFPCLRAEAEKGCASLRAGGRRPGHDDHPPAPLQAHGAADELADTVQQASASPGLGCLGSFLSFYTHHYGASASTLLAGLSSASTGTKSSERAASFQRLLSPASLGSPDPAEGRGFSLLQSSWMSDGAARDARVAPQLLQREDIAATLRRRSRKKPWSVCSVRGVRVAFSSDLLLNAHLNQVGRLFHLYWACVASYQLRALDGRQAPQAAVAGAAAGAGHAAQLPGAARSRRGGCSLEQLEEGAGELRGERAEELAAAEGDEEAETDPDEEEVDLETRELPVTVSVSRAVVQVFERSAACALLLEASQVSVQLGVEKAHVLICPRVLLQQHGEEEERLAVWGRNADGYLPALERSGPRAFWGGLQSSVQSLGGLAAWRGSGGGLSARSAARRRSSGSPFSRAAALRRQPASGGRDRPRAEDASEDEALEEEEAGTVAGPDDGGLEGPPWRAPRLLVRRRVRYAATALYARLCLASVEAPRVPLPAPPPPGLGEAQRDAGAPEQQTDAPASRWASPAAPRHPPQALGGTSSSDCRLPPPPTPSCGGGSRVELLHAAVLRGRSAAVRVIGELAGLRMEGSTQQKPSWRQNVRLTAAAGWLLWVEKGLLYWLMLLLHLKTTWVLQKKNAKLRLAPPTDCRAPPGAALRAKKRSTGTSPSAVTPQPTAERVVAVKEHGRRDPPESEGQAAAPGSLLSPRRSERHEASEARQTLGHGEEASAPRDAKPSRPGVEARSPKSPAAEGGAEEAEPESGGDRLKADFHQEEEHSAKASALRKPFLHEVAPFANPVQSDASLSTLLDAEEDLPAFEVRCRQSFHARFFNVCIFSPVTPLPSSPPSSESAASTPRAASSSEAAPASSAVSARCGEPAPGTREESPQEDAGGGRTDAAGGNHTAGRDRRGGDAEPLEPRAGVLRLVSNVLVVHASDVAAATVIAALPLRAVPAVLAPQLPQETAEKKHNGNPDSRETPTAAAGAAAEPRAGTEAPRASAARREEGGGAVDGREARVTRFEPFVCQGRLLGSGDVPLKAGGRMFPPRQAQRRPREGPAAPEASDASPASGAEREWRSVVDCAALLISLPQAPRGVSVQLSSVRGRLCEELLLPLQSLLGAAQFDMMTHRLAKLKTDVPTAAGAEPLVSVRVCDIDVLLASRLALSAERVLINIQPSRMPSASALSRSSSITASPCVSASSSAYAAPAALSPSCAQTSHAGDLFPQSVPSPAAPSPAGPSPRPTCAGAAERGAASTKNALRSFAGGSAGPGREKKSVHPHVEAPAAPDVRGALKSKNGSSRLKSGFSPCVTYEVLPLPPLLKCATVRVSVQLRRPPKGLSLQPHHAPAPRGASRRPRPESGLPPSNPELAPSQPPASDCRRATPASPRSAIPPAAVEPSDVGGDAAGRTRDAPVSGEAPESSPQPSSELATLVGRLSSPSSAVCPLHASAGCAASAPRRGSAREDAGSRGASAVAWQQQRVCVWIIGCEICLPPPGLPSARVSSGACVGGPDAEDRSLFSHLLEAVASPALGILRTMHAAWLLNSRFSQAQHGHLALAALAASASRGAGAPSFFPVLFHPSGLSSFSASPARSARSALSSAPCGEQPPADAGAEACCPPEAGCASASTAEASWLFSGPSCTLCADSMASFASPRGESPAAAAAAGSLEAAVAALFEGARARALPEGQRRSPSSPPTAVELVFRDFQVTVLAPSSLGVHFSARRPSAGSASSPMCAFEDLHAERALAAERERRWALPAAERGVVTGADLFLLLPPLVILPAMQAAIRQLRVSEAAEEAKALNATVASSRSATVCVGRSPPLPPASPPGSSCFLAYSPQQSVWPRVCPPLLLFGVSSASVGFLDEHTPGCAYLLRTAAAAAVAPASPASLGGSAAPQSADLHGASLGSGGCPRAAAAAAARGRSDLSRGQKKEPGGSLSPCLFSLPCAREARGEAAEELHARGGTARPVSCSTAGSCDADFASSLQSQAWRLGGAEAPPDSGAPSFARPSLVTQVDIDDLRLLLFSPSPTTFSPPSPSPTAFWTQPQGEARYAKASESRPRPAREPGGSRAERNAGGAPRDTAAAESSVCEQVAAARKDGEAEPHMGVTASPAWMFQASRLHCAFAKQQGLRRLGARGSYRGPTLGRGDNAPPHSGQCLSSGVIPSSSSTVCLPSTGSAVAQIASVGCDSRLASTVPATGHSDTEALEILALAVDCEGGLQARCCASLLETGAATVASLRILQSLWGASASAEARRLLGVAQREAAAYRDRELEARRHARIVAATELAVASAPLLPAAALYAPAPPASLSRSALPCEVLFGAAWARAAREEGERARAKATALQASQAAAAARRLTQTVLLDVSLAAGAEIRCELHRVPVLRVSLPQAAASARMQLVWPPGLRGAKQESTEEEAATPPRRGVGGGAVADAALEKDAGSRRAEKRLRAAGRLQRRAALAGSAREQLLSATLETRFSLREGLQVTTMMTTAGETPTPALPQRLAATAGDEAAMHAPGPLSSSASAGGASRAMPLLVHLAQLDASLAAQLCAPDAAPRLAVASDGAAAPSGPPSLLSQPEKGLPYAWADVFAGGAGGRERLGGREASPSRPGEGLSASPSSRALPLPRRRHLRLSLQAQVKGVRASEPEETVGAATSRRAAVHGWAPSPKEEKQARAAAGTETVQETRGSLRDSGTDLEAQRHAEASRRAAQPAVAASSFRLTVNCLPEHVALLLQLVGTRAAQQQLVRQLQRFQAQVAREASPAKDEFSALDALSRCLQENLTAEIFLHLAASDLHGKFDLARGCLAAVEYRDTIRIGFISSPSSCRAFCSPRGGVSEEEARASRASLSSSTSRGAGGAFSEDSDAPASTASTKKWTDAERRARAEAPLCSARGRNGFLSQRDASSARELRESETGDRREVPHAWEILDEEGNARARRRTFRKLKCGDASELKGARRLKGRSKHLYAGDRRGSGRSASSYDEESTPPGGEAWRRRIQRREVTERPQPRDRSGNASTRRPWFQGLRRWAEEEEEDAAWSSGSGCSSSGERSEACRGRGARSPSQDCLAGGSASTEDSECDNRRGRNEGGEHTHTSLRRRSAERTEEDDDVATSSSFTSDAASAAGALDPVADGRDGSEGQKQREEGGGRECSAGRAQSRARSAVGPGPMRRHRGREASWLVTPLSPFSSEEAPAAFNSRRCVLVVRQAFFGFECPAAPASPPLCLPPRSRYTSASVGGRREARTAAVAASSCAAVSASSSLFGAFPPAPGAGDGLLPPHAHPHLPAESCRSLAPHQPPACAAAAVDRRGTPGALSASDLSSPAICASPAREACPPGSDFAPPFPRSPAAARFALDSTSWPSTGCAALPDRAPPPAGLPSSPFAEAPGGGVSGGGRKARRAAREARRPPYCLGVSRWSLRGPGGEPVRGWRGDGEGRFLWDDERAGGAEGAAEAEPHWCGGSRRAAAIGRISPAALALLCGVRLPPPVPQPQALVLPCLRLPGVRFEVLQEEEAEARDAARETARRKKRRDAHSRSSRHTREDRGSSACRDEDEGEESKGPRRGRGRDAGEETRRGWAAPSRTRSKASSGAVSRAARPQLNLFCVVSAPSVLISPSTLVCIRHLVLLTDACRALLLPFCEQVKDLTSQARLASLKQAAVDGGGGAGAAGSLASCGRRGEKAVPRKRFTGRIIPCLSRSKPADRGAAKGAPPALFVLDVTLLCLRPQANVHCIAAARGASPSPLSLLPLARTAGAVSSPSLPRPRTAEAAAGGSQASFSSSAFASPPPSCFSSSSPAFAFPHISLERLPFASGFPFVVDDDLLHLPPDVFLRAAGSSFLSASAWLFASQAGRADYAGASSAEDGERDDARGSCLALPAPPPLLLPGQLRQEAVHADVAPLLLPYKKVLAASWLAHASPISRIPRRSGGCLHAGPGMEGGDETCGGNRAAAEETRGGTKLRRRQLTARRWKERERGEANQGASRRETREGSWGLLTEPLLPTPSPLFMPFDAPFPGAAIAAGAGACEAAFYSHSGGASDVQARDARRKTDVFGRPLEASSCSPCPARSPAAKGALALSSCLASEDVKAAGRLAVPPRSSPSASAALSFLRQPLPRHSWLFAAPVEAPAAGAVSLARMMWAAGGRRGGAAEDSAGGAGPGRRPGFFPLSEDEAREALAEEVALDDLRRGLRGRTAAQLVLSTVRVAAQCRIEVGGPPETSLSAGASPSSSRISVDFLGRVSPLCGSVASLGAPGGLLWHIDGTKTPRDRRRKPRADADRAGPLASLPQRDLSSSLSCAGRRREAQTQWLAREDEVGPARRRFDAREEAATTRGSLPVHAAQRGEDGGDERAAVSPAEASRLCDEEDGFLEENGARLRFARRRSREGAVLPPEEARREREERLERRQTLLSLSAGREELGASALRAGGLNRFVADWHRRKNARRPVFSASSLPGVAARRSSARLFSRASGEVERVRRRRGRRHDVRQHSSPTFEKVQLHASQILEKYRAGGLRRTRSAVLTQGKPSILFSSSSYAGAGAYARGCEGQSYDALHTAEDATEDEQSADEDGGWTKRSVLSTWARDPRGGGTLGERRRRSGGEAADCGDLGSGAALVERLARRQGEWRSCRVEGGGGDARAHRPAAREDESDDRGSGGETSDVQSEASSYENQDMIATGEEDDAFAVKRPAARETWRRRKARAGRKERRRLFSARSRSVSLPSKYLRKALMARREPSEPRGCETPLSHFFPSWSPPSAQSPSSAPPAFLSPPSLFLPFLLSPNASPNRPPAGAGTRRGGSPPGSANRGVASAFGSLLSTPAAAARLSTRGEPKASREEESEGAAGEAQGLGSSKRGRWRASSEQVVAFSSDAGEGEQDEDDEMESPERDSGLSSSPSLCSPSSCRRGPRGRQASALQSAPGRAAPRPRCTYDAVLKPVLWLSDVSLMLETGLPIRKSSGRVFAHTCLLVSSSEVCVLLQHLAHSFLVLSKASRPACGPRQSALAALKKKQPLSHVAMKAPSVSAKPGDGGLSGAPLQPALSAPGVEKRPEKRQLLLTSSSSIKVSRGASAAAAAASAAAAAIKRGATGGLSSVVSVSGLRGKRESARGAAAKERGGNAGAVAVVDAAAPPRAAGRAGCAAGGESAETRAGRPGRKRGRGQEPRQGAKKVRQRGAASAGDGGGSSSEEDEEGEEDEGLVSRCSSAAEDGTTREDEEESMPGAGLRPDRDGKAASFTGLARPCSPPPPPFSAARGGLPRASCGGSGYGEGDRGGAAVLAPREKPQALQALAAPPQPRRAALVLRPAAIRRQLMSYLQAEEEEEKARANGMAHAGTVQREGLSREGATNVPSSLRKQPEAGAETRCGGAPLESAAFTRRARCFSADGRGRRGREGVAAAAARAVAAAEEARERRGEPRRAEEETDFHAEEDQPGEQSGGEGGPRASRTGHVGRGRRGGEEWGEEGGCSGLGESEKSQDELSTHTASTSAGEGDEEKTFFLAELLINEVCWSLLAGPRSLPFCCFSCRRVSATSTIQAFTEHRTNLEVDVAEWSILQLLPREAPALAWSGLALHLPLPPPASSPLRRSAVRASRVVSGPLDPSEAPGGASRARRLSSSSAGSDGSRSSGVSGCASHAASSSSQSFASLLALSGQARSAVSSKGVENRLVGALGATSCGLLSLSPPLGVKLPPSRPESAAPDAQNASPSSSLPTPAAPLSKLGLLASSSSGPSASPPCACVERAEKAAAPAEAYADDRPSPPLSLPGGDARQGPPSVSSPDPSSWGKDDDEARSVVSAEGSQRVASAGRPPAIAAQHMVRQKEKVRSLLSRLSRRHTGDALGREAAESAALRKAATRPAAAPLADVTAFPDPSPSPPPSGALPPREGKSLFSPALVCEGLLSFGDLRKKRDRRAAEPSAAEPAPTYPPDDLHLSRASSAESSASTDLAEGEIVLESPALDTQRGGELIEASRESARCGGETQADADEFGFERACPRRCEKSVVSAEPMACDLLASLLSSPSSRLSNRARAACAPVASQAPTSSSSSSPRSSSCPPASSSSSPGAAALSPPLSAPALFEHRGGRGASPPIACAPSPGSLTAAEGERLEEAAKGESGGVWLEGRSASRRSTAVGGPPVHSLSSQFRRNFVEAAAQWCRRQVDARLKKRGGRDLDRQSTLESGAKIRQDALLGASPEALDVASLEEALKGEGEHADLKARLRRKLRLSGRAAEGGEAERRVERENERLQPLSGCCNRPGSEAGQGVEGDRAREGDRAPQSAREKSANQTDGEAPQSRVKEMVLWEESTEEGEEGERRASRRSVAGEEARFEAESALAGKAKGSEWRTQEEESSAEEESGDEDCDALEAPFSAAELLMLLFPPGTLASPVFTPLLDVLQPSAAVNDEQDLFLDLSAYRNAFFLQSASSATPSQNEVSPVSCSPLSSARTERPPGWRPGAPSLGRGAGLGAAEASRREAEREGRRRRRTALVEGGSEGLEDDGGFGARRERAGRRLRREMGAAWRREAHALAWEQEADVEGQQRGKLLQQLLGGPEGGEPARSKVSAHAISIRCSFRFVELEGAVWQVFDSLIVHIDPLRVRLASALVEQLYAFFFPPSSSASLALLPPSEDALPGASGLRQKTHAGGLGPRPPHSLYLCSPASPQGVRVPPAAPGGEEDEETLRGSRASAAAPPLPRGAARPLAPESDGESGAGEAREGGDGGKRGEEEGRRCSDVSACESVAGLSSAACSGGGASGMGLSVCGASGGLGGAGAAGCVQQSLAVGPSEPSKVSVLVSVPVSAPAPQAGGALSSAPPLIFIRYVRVSPVVALVRYRGTVNLNDVLLELKPFVQRDKLKTWKAMIDKYIWFVGRQATGRVISHKLRDLIVRRKRPAFADRSKGGARAAGGGRGRQVVAGSLLALRPQGNVSEMRKKHILFGTKL</sequence>
<feature type="compositionally biased region" description="Basic and acidic residues" evidence="2">
    <location>
        <begin position="1519"/>
        <end position="1530"/>
    </location>
</feature>
<feature type="compositionally biased region" description="Basic and acidic residues" evidence="2">
    <location>
        <begin position="5555"/>
        <end position="5564"/>
    </location>
</feature>
<feature type="compositionally biased region" description="Low complexity" evidence="2">
    <location>
        <begin position="7499"/>
        <end position="7520"/>
    </location>
</feature>
<feature type="compositionally biased region" description="Basic and acidic residues" evidence="2">
    <location>
        <begin position="4396"/>
        <end position="4405"/>
    </location>
</feature>
<feature type="compositionally biased region" description="Basic residues" evidence="2">
    <location>
        <begin position="4354"/>
        <end position="4368"/>
    </location>
</feature>
<dbReference type="STRING" id="94643.A0A2A9MIT5"/>
<feature type="compositionally biased region" description="Acidic residues" evidence="2">
    <location>
        <begin position="5383"/>
        <end position="5395"/>
    </location>
</feature>
<dbReference type="Proteomes" id="UP000224006">
    <property type="component" value="Chromosome IV"/>
</dbReference>
<feature type="compositionally biased region" description="Basic and acidic residues" evidence="2">
    <location>
        <begin position="1096"/>
        <end position="1105"/>
    </location>
</feature>
<feature type="compositionally biased region" description="Polar residues" evidence="2">
    <location>
        <begin position="7241"/>
        <end position="7261"/>
    </location>
</feature>
<feature type="compositionally biased region" description="Basic and acidic residues" evidence="2">
    <location>
        <begin position="1802"/>
        <end position="1815"/>
    </location>
</feature>
<feature type="compositionally biased region" description="Basic and acidic residues" evidence="2">
    <location>
        <begin position="1562"/>
        <end position="1574"/>
    </location>
</feature>
<feature type="region of interest" description="Disordered" evidence="2">
    <location>
        <begin position="1679"/>
        <end position="1754"/>
    </location>
</feature>
<feature type="compositionally biased region" description="Pro residues" evidence="2">
    <location>
        <begin position="1332"/>
        <end position="1341"/>
    </location>
</feature>
<dbReference type="RefSeq" id="XP_029219562.1">
    <property type="nucleotide sequence ID" value="XM_029363639.1"/>
</dbReference>
<gene>
    <name evidence="4" type="ORF">BESB_052040</name>
</gene>
<accession>A0A2A9MIT5</accession>
<feature type="region of interest" description="Disordered" evidence="2">
    <location>
        <begin position="167"/>
        <end position="197"/>
    </location>
</feature>
<organism evidence="4 5">
    <name type="scientific">Besnoitia besnoiti</name>
    <name type="common">Apicomplexan protozoan</name>
    <dbReference type="NCBI Taxonomy" id="94643"/>
    <lineage>
        <taxon>Eukaryota</taxon>
        <taxon>Sar</taxon>
        <taxon>Alveolata</taxon>
        <taxon>Apicomplexa</taxon>
        <taxon>Conoidasida</taxon>
        <taxon>Coccidia</taxon>
        <taxon>Eucoccidiorida</taxon>
        <taxon>Eimeriorina</taxon>
        <taxon>Sarcocystidae</taxon>
        <taxon>Besnoitia</taxon>
    </lineage>
</organism>
<feature type="compositionally biased region" description="Acidic residues" evidence="2">
    <location>
        <begin position="1273"/>
        <end position="1284"/>
    </location>
</feature>
<dbReference type="PANTHER" id="PTHR13037:SF24">
    <property type="entry name" value="POLYCOMB PROTEIN PCL-RELATED"/>
    <property type="match status" value="1"/>
</dbReference>
<feature type="region of interest" description="Disordered" evidence="2">
    <location>
        <begin position="3237"/>
        <end position="3275"/>
    </location>
</feature>
<feature type="compositionally biased region" description="Pro residues" evidence="2">
    <location>
        <begin position="6689"/>
        <end position="6699"/>
    </location>
</feature>
<feature type="compositionally biased region" description="Low complexity" evidence="2">
    <location>
        <begin position="6524"/>
        <end position="6536"/>
    </location>
</feature>
<feature type="region of interest" description="Disordered" evidence="2">
    <location>
        <begin position="1801"/>
        <end position="1851"/>
    </location>
</feature>
<dbReference type="VEuPathDB" id="ToxoDB:BESB_052040"/>
<feature type="compositionally biased region" description="Acidic residues" evidence="2">
    <location>
        <begin position="1110"/>
        <end position="1125"/>
    </location>
</feature>
<feature type="compositionally biased region" description="Basic and acidic residues" evidence="2">
    <location>
        <begin position="374"/>
        <end position="390"/>
    </location>
</feature>
<feature type="compositionally biased region" description="Low complexity" evidence="2">
    <location>
        <begin position="5572"/>
        <end position="5590"/>
    </location>
</feature>
<feature type="compositionally biased region" description="Low complexity" evidence="2">
    <location>
        <begin position="1894"/>
        <end position="1908"/>
    </location>
</feature>
<protein>
    <recommendedName>
        <fullName evidence="6">Transmembrane protein</fullName>
    </recommendedName>
</protein>
<feature type="compositionally biased region" description="Low complexity" evidence="2">
    <location>
        <begin position="2219"/>
        <end position="2231"/>
    </location>
</feature>
<feature type="compositionally biased region" description="Low complexity" evidence="2">
    <location>
        <begin position="3676"/>
        <end position="3686"/>
    </location>
</feature>
<feature type="region of interest" description="Disordered" evidence="2">
    <location>
        <begin position="1482"/>
        <end position="1603"/>
    </location>
</feature>
<dbReference type="PANTHER" id="PTHR13037">
    <property type="entry name" value="FORMIN"/>
    <property type="match status" value="1"/>
</dbReference>
<feature type="compositionally biased region" description="Acidic residues" evidence="2">
    <location>
        <begin position="5696"/>
        <end position="5707"/>
    </location>
</feature>
<reference evidence="4 5" key="1">
    <citation type="submission" date="2017-09" db="EMBL/GenBank/DDBJ databases">
        <title>Genome sequencing of Besnoitia besnoiti strain Bb-Ger1.</title>
        <authorList>
            <person name="Schares G."/>
            <person name="Venepally P."/>
            <person name="Lorenzi H.A."/>
        </authorList>
    </citation>
    <scope>NUCLEOTIDE SEQUENCE [LARGE SCALE GENOMIC DNA]</scope>
    <source>
        <strain evidence="4 5">Bb-Ger1</strain>
    </source>
</reference>
<feature type="compositionally biased region" description="Low complexity" evidence="2">
    <location>
        <begin position="6592"/>
        <end position="6602"/>
    </location>
</feature>
<feature type="region of interest" description="Disordered" evidence="2">
    <location>
        <begin position="5843"/>
        <end position="5873"/>
    </location>
</feature>
<comment type="caution">
    <text evidence="4">The sequence shown here is derived from an EMBL/GenBank/DDBJ whole genome shotgun (WGS) entry which is preliminary data.</text>
</comment>
<feature type="compositionally biased region" description="Polar residues" evidence="2">
    <location>
        <begin position="5482"/>
        <end position="5495"/>
    </location>
</feature>
<feature type="region of interest" description="Disordered" evidence="2">
    <location>
        <begin position="6845"/>
        <end position="6957"/>
    </location>
</feature>
<keyword evidence="1" id="KW-0945">Host-virus interaction</keyword>
<feature type="compositionally biased region" description="Basic and acidic residues" evidence="2">
    <location>
        <begin position="467"/>
        <end position="476"/>
    </location>
</feature>
<name>A0A2A9MIT5_BESBE</name>
<feature type="compositionally biased region" description="Basic and acidic residues" evidence="2">
    <location>
        <begin position="4797"/>
        <end position="4817"/>
    </location>
</feature>
<feature type="compositionally biased region" description="Basic and acidic residues" evidence="2">
    <location>
        <begin position="7138"/>
        <end position="7147"/>
    </location>
</feature>
<feature type="compositionally biased region" description="Basic and acidic residues" evidence="2">
    <location>
        <begin position="1839"/>
        <end position="1851"/>
    </location>
</feature>
<dbReference type="GeneID" id="40310133"/>
<feature type="compositionally biased region" description="Low complexity" evidence="2">
    <location>
        <begin position="1685"/>
        <end position="1712"/>
    </location>
</feature>
<feature type="region of interest" description="Disordered" evidence="2">
    <location>
        <begin position="3728"/>
        <end position="3751"/>
    </location>
</feature>
<feature type="compositionally biased region" description="Basic and acidic residues" evidence="2">
    <location>
        <begin position="5924"/>
        <end position="5938"/>
    </location>
</feature>
<feature type="region of interest" description="Disordered" evidence="2">
    <location>
        <begin position="4768"/>
        <end position="4821"/>
    </location>
</feature>
<feature type="region of interest" description="Disordered" evidence="2">
    <location>
        <begin position="6413"/>
        <end position="6453"/>
    </location>
</feature>
<feature type="region of interest" description="Disordered" evidence="2">
    <location>
        <begin position="300"/>
        <end position="328"/>
    </location>
</feature>
<feature type="region of interest" description="Disordered" evidence="2">
    <location>
        <begin position="3427"/>
        <end position="3541"/>
    </location>
</feature>
<feature type="compositionally biased region" description="Low complexity" evidence="2">
    <location>
        <begin position="3446"/>
        <end position="3457"/>
    </location>
</feature>
<feature type="compositionally biased region" description="Basic and acidic residues" evidence="2">
    <location>
        <begin position="3265"/>
        <end position="3274"/>
    </location>
</feature>
<feature type="compositionally biased region" description="Low complexity" evidence="2">
    <location>
        <begin position="5714"/>
        <end position="5728"/>
    </location>
</feature>
<feature type="region of interest" description="Disordered" evidence="2">
    <location>
        <begin position="868"/>
        <end position="888"/>
    </location>
</feature>
<feature type="compositionally biased region" description="Basic residues" evidence="2">
    <location>
        <begin position="5519"/>
        <end position="5535"/>
    </location>
</feature>
<feature type="compositionally biased region" description="Low complexity" evidence="2">
    <location>
        <begin position="3942"/>
        <end position="3961"/>
    </location>
</feature>
<dbReference type="EMBL" id="NWUJ01000004">
    <property type="protein sequence ID" value="PFH35553.1"/>
    <property type="molecule type" value="Genomic_DNA"/>
</dbReference>
<feature type="compositionally biased region" description="Basic and acidic residues" evidence="2">
    <location>
        <begin position="2886"/>
        <end position="2899"/>
    </location>
</feature>
<feature type="region of interest" description="Disordered" evidence="2">
    <location>
        <begin position="2058"/>
        <end position="2140"/>
    </location>
</feature>
<feature type="compositionally biased region" description="Basic and acidic residues" evidence="2">
    <location>
        <begin position="7051"/>
        <end position="7062"/>
    </location>
</feature>
<feature type="compositionally biased region" description="Low complexity" evidence="2">
    <location>
        <begin position="6424"/>
        <end position="6453"/>
    </location>
</feature>